<dbReference type="PROSITE" id="PS00194">
    <property type="entry name" value="THIOREDOXIN_1"/>
    <property type="match status" value="1"/>
</dbReference>
<comment type="caution">
    <text evidence="7">The sequence shown here is derived from an EMBL/GenBank/DDBJ whole genome shotgun (WGS) entry which is preliminary data.</text>
</comment>
<dbReference type="CDD" id="cd02966">
    <property type="entry name" value="TlpA_like_family"/>
    <property type="match status" value="1"/>
</dbReference>
<name>A0ABS6X3Z9_9BACT</name>
<feature type="domain" description="Thioredoxin" evidence="6">
    <location>
        <begin position="244"/>
        <end position="382"/>
    </location>
</feature>
<dbReference type="PANTHER" id="PTHR42852">
    <property type="entry name" value="THIOL:DISULFIDE INTERCHANGE PROTEIN DSBE"/>
    <property type="match status" value="1"/>
</dbReference>
<dbReference type="PANTHER" id="PTHR42852:SF6">
    <property type="entry name" value="THIOL:DISULFIDE INTERCHANGE PROTEIN DSBE"/>
    <property type="match status" value="1"/>
</dbReference>
<keyword evidence="8" id="KW-1185">Reference proteome</keyword>
<feature type="chain" id="PRO_5046308174" evidence="5">
    <location>
        <begin position="25"/>
        <end position="382"/>
    </location>
</feature>
<organism evidence="7 8">
    <name type="scientific">Hymenobacter profundi</name>
    <dbReference type="NCBI Taxonomy" id="1982110"/>
    <lineage>
        <taxon>Bacteria</taxon>
        <taxon>Pseudomonadati</taxon>
        <taxon>Bacteroidota</taxon>
        <taxon>Cytophagia</taxon>
        <taxon>Cytophagales</taxon>
        <taxon>Hymenobacteraceae</taxon>
        <taxon>Hymenobacter</taxon>
    </lineage>
</organism>
<keyword evidence="5" id="KW-0732">Signal</keyword>
<evidence type="ECO:0000256" key="1">
    <source>
        <dbReference type="ARBA" id="ARBA00004196"/>
    </source>
</evidence>
<evidence type="ECO:0000256" key="5">
    <source>
        <dbReference type="SAM" id="SignalP"/>
    </source>
</evidence>
<gene>
    <name evidence="7" type="ORF">KYK14_15880</name>
</gene>
<keyword evidence="2" id="KW-0201">Cytochrome c-type biogenesis</keyword>
<dbReference type="InterPro" id="IPR025380">
    <property type="entry name" value="DUF4369"/>
</dbReference>
<evidence type="ECO:0000259" key="6">
    <source>
        <dbReference type="PROSITE" id="PS51352"/>
    </source>
</evidence>
<dbReference type="Pfam" id="PF14289">
    <property type="entry name" value="DUF4369"/>
    <property type="match status" value="1"/>
</dbReference>
<evidence type="ECO:0000256" key="4">
    <source>
        <dbReference type="ARBA" id="ARBA00023284"/>
    </source>
</evidence>
<dbReference type="InterPro" id="IPR036249">
    <property type="entry name" value="Thioredoxin-like_sf"/>
</dbReference>
<feature type="signal peptide" evidence="5">
    <location>
        <begin position="1"/>
        <end position="24"/>
    </location>
</feature>
<sequence>MNHPPMKSLLLFGALLGMANACNKATSPTSSAGNSTGYQINGELTNATSGAKVYLAELEDNQLVSRDTATIDEKGRFAFTGTTPALSIYQVKVDDTNQALVALDNQTKLTLRGDASKLNNSYTVQGSPDSELLQQVSNALQMNKTSMDRLEQRFVQARQAGQADSVAAIQQEAQQIQERGQAGVRRLVRQHPGSVVSGFVLTAVLNPDDNFGLADTVATALKAAHPESRYAKALTAKVDASRATATGAVAPDIKLPTPEGNVVPLSSLRGKYVLLDFWASWCGPCRQENPNVVRAYQKYKDKGFTVYSVSLDQSRDKWVNAIAKDNLTWTHVSDLQYWQSAAAQTYKIEAIPQSYLLDPQGRIIGKNLRGPALEAKLAQVMK</sequence>
<accession>A0ABS6X3Z9</accession>
<dbReference type="InterPro" id="IPR013766">
    <property type="entry name" value="Thioredoxin_domain"/>
</dbReference>
<comment type="subcellular location">
    <subcellularLocation>
        <location evidence="1">Cell envelope</location>
    </subcellularLocation>
</comment>
<dbReference type="InterPro" id="IPR050553">
    <property type="entry name" value="Thioredoxin_ResA/DsbE_sf"/>
</dbReference>
<dbReference type="InterPro" id="IPR017937">
    <property type="entry name" value="Thioredoxin_CS"/>
</dbReference>
<reference evidence="7 8" key="1">
    <citation type="submission" date="2021-07" db="EMBL/GenBank/DDBJ databases">
        <title>Hymenobacter profundi sp. nov., isolated from deep-sea water.</title>
        <authorList>
            <person name="Kim M.K."/>
        </authorList>
    </citation>
    <scope>NUCLEOTIDE SEQUENCE [LARGE SCALE GENOMIC DNA]</scope>
    <source>
        <strain evidence="7 8">M2</strain>
    </source>
</reference>
<dbReference type="SUPFAM" id="SSF52833">
    <property type="entry name" value="Thioredoxin-like"/>
    <property type="match status" value="1"/>
</dbReference>
<dbReference type="Gene3D" id="3.40.30.10">
    <property type="entry name" value="Glutaredoxin"/>
    <property type="match status" value="1"/>
</dbReference>
<dbReference type="Pfam" id="PF00578">
    <property type="entry name" value="AhpC-TSA"/>
    <property type="match status" value="1"/>
</dbReference>
<evidence type="ECO:0000313" key="7">
    <source>
        <dbReference type="EMBL" id="MBW3130046.1"/>
    </source>
</evidence>
<dbReference type="PROSITE" id="PS51352">
    <property type="entry name" value="THIOREDOXIN_2"/>
    <property type="match status" value="1"/>
</dbReference>
<evidence type="ECO:0000256" key="2">
    <source>
        <dbReference type="ARBA" id="ARBA00022748"/>
    </source>
</evidence>
<keyword evidence="3" id="KW-1015">Disulfide bond</keyword>
<dbReference type="Proteomes" id="UP000826188">
    <property type="component" value="Unassembled WGS sequence"/>
</dbReference>
<proteinExistence type="predicted"/>
<protein>
    <submittedName>
        <fullName evidence="7">AhpC/TSA family protein</fullName>
    </submittedName>
</protein>
<evidence type="ECO:0000313" key="8">
    <source>
        <dbReference type="Proteomes" id="UP000826188"/>
    </source>
</evidence>
<dbReference type="InterPro" id="IPR000866">
    <property type="entry name" value="AhpC/TSA"/>
</dbReference>
<evidence type="ECO:0000256" key="3">
    <source>
        <dbReference type="ARBA" id="ARBA00023157"/>
    </source>
</evidence>
<keyword evidence="4" id="KW-0676">Redox-active center</keyword>
<dbReference type="EMBL" id="JAHWGL010000075">
    <property type="protein sequence ID" value="MBW3130046.1"/>
    <property type="molecule type" value="Genomic_DNA"/>
</dbReference>